<dbReference type="AlphaFoldDB" id="A0A5C6P7V1"/>
<feature type="compositionally biased region" description="Basic and acidic residues" evidence="1">
    <location>
        <begin position="317"/>
        <end position="375"/>
    </location>
</feature>
<organism evidence="2 3">
    <name type="scientific">Takifugu flavidus</name>
    <name type="common">sansaifugu</name>
    <dbReference type="NCBI Taxonomy" id="433684"/>
    <lineage>
        <taxon>Eukaryota</taxon>
        <taxon>Metazoa</taxon>
        <taxon>Chordata</taxon>
        <taxon>Craniata</taxon>
        <taxon>Vertebrata</taxon>
        <taxon>Euteleostomi</taxon>
        <taxon>Actinopterygii</taxon>
        <taxon>Neopterygii</taxon>
        <taxon>Teleostei</taxon>
        <taxon>Neoteleostei</taxon>
        <taxon>Acanthomorphata</taxon>
        <taxon>Eupercaria</taxon>
        <taxon>Tetraodontiformes</taxon>
        <taxon>Tetradontoidea</taxon>
        <taxon>Tetraodontidae</taxon>
        <taxon>Takifugu</taxon>
    </lineage>
</organism>
<reference evidence="2 3" key="1">
    <citation type="submission" date="2019-04" db="EMBL/GenBank/DDBJ databases">
        <title>Chromosome genome assembly for Takifugu flavidus.</title>
        <authorList>
            <person name="Xiao S."/>
        </authorList>
    </citation>
    <scope>NUCLEOTIDE SEQUENCE [LARGE SCALE GENOMIC DNA]</scope>
    <source>
        <strain evidence="2">HTHZ2018</strain>
        <tissue evidence="2">Muscle</tissue>
    </source>
</reference>
<feature type="compositionally biased region" description="Basic and acidic residues" evidence="1">
    <location>
        <begin position="286"/>
        <end position="311"/>
    </location>
</feature>
<sequence>MDGNVLAVGSEGRMRGKKESPGQDLMLGKWPSAFLMTPEGSMIETEHRRKSSNDTNVFLHILTWMFLLKRRYRLCPSNCFDCLSWAGCPVLPVLFISLMDRISRRSQGPGGVQNRNHMISLLFADGVGFINLLHVLSQFAAEYEAAAMGVYPLRVGGEVLPQAEQFRYLGVLFMSEGKMEGETDRGIGAAAAVMKPVYQTVMVKREHSHKAPLASVGPLSAALSSSSAPLARQVREIDTSGEETWGSVTKLCAAAAAADTGAPARVRSTLLMERDGGERATNTGILKRERGWGARGRERGERRGEERERRGRRERGGRKERERERRERGGEGERGGRKERERWEEGEREEGKEGRRREKGRGKERGESWRVELKK</sequence>
<gene>
    <name evidence="2" type="ORF">D4764_14G0003010</name>
</gene>
<protein>
    <submittedName>
        <fullName evidence="2">Uncharacterized protein</fullName>
    </submittedName>
</protein>
<accession>A0A5C6P7V1</accession>
<dbReference type="EMBL" id="RHFK02000006">
    <property type="protein sequence ID" value="TWW74300.1"/>
    <property type="molecule type" value="Genomic_DNA"/>
</dbReference>
<keyword evidence="3" id="KW-1185">Reference proteome</keyword>
<feature type="region of interest" description="Disordered" evidence="1">
    <location>
        <begin position="270"/>
        <end position="375"/>
    </location>
</feature>
<evidence type="ECO:0000313" key="2">
    <source>
        <dbReference type="EMBL" id="TWW74300.1"/>
    </source>
</evidence>
<dbReference type="Proteomes" id="UP000324091">
    <property type="component" value="Chromosome 14"/>
</dbReference>
<evidence type="ECO:0000256" key="1">
    <source>
        <dbReference type="SAM" id="MobiDB-lite"/>
    </source>
</evidence>
<comment type="caution">
    <text evidence="2">The sequence shown here is derived from an EMBL/GenBank/DDBJ whole genome shotgun (WGS) entry which is preliminary data.</text>
</comment>
<name>A0A5C6P7V1_9TELE</name>
<evidence type="ECO:0000313" key="3">
    <source>
        <dbReference type="Proteomes" id="UP000324091"/>
    </source>
</evidence>
<proteinExistence type="predicted"/>